<dbReference type="AlphaFoldDB" id="A0A364NV46"/>
<dbReference type="GO" id="GO:0009060">
    <property type="term" value="P:aerobic respiration"/>
    <property type="evidence" value="ECO:0007669"/>
    <property type="project" value="InterPro"/>
</dbReference>
<keyword evidence="3 6" id="KW-0812">Transmembrane</keyword>
<dbReference type="Gene3D" id="1.20.210.10">
    <property type="entry name" value="Cytochrome c oxidase-like, subunit I domain"/>
    <property type="match status" value="1"/>
</dbReference>
<dbReference type="PANTHER" id="PTHR10422:SF18">
    <property type="entry name" value="CYTOCHROME C OXIDASE SUBUNIT 1"/>
    <property type="match status" value="1"/>
</dbReference>
<dbReference type="InterPro" id="IPR000883">
    <property type="entry name" value="Cyt_C_Oxase_1"/>
</dbReference>
<dbReference type="GO" id="GO:0015990">
    <property type="term" value="P:electron transport coupled proton transport"/>
    <property type="evidence" value="ECO:0007669"/>
    <property type="project" value="TreeGrafter"/>
</dbReference>
<dbReference type="Proteomes" id="UP000251075">
    <property type="component" value="Unassembled WGS sequence"/>
</dbReference>
<comment type="caution">
    <text evidence="10">The sequence shown here is derived from an EMBL/GenBank/DDBJ whole genome shotgun (WGS) entry which is preliminary data.</text>
</comment>
<feature type="transmembrane region" description="Helical" evidence="8">
    <location>
        <begin position="20"/>
        <end position="40"/>
    </location>
</feature>
<accession>A0A364NV46</accession>
<proteinExistence type="inferred from homology"/>
<feature type="transmembrane region" description="Helical" evidence="8">
    <location>
        <begin position="60"/>
        <end position="83"/>
    </location>
</feature>
<dbReference type="Pfam" id="PF00115">
    <property type="entry name" value="COX1"/>
    <property type="match status" value="1"/>
</dbReference>
<evidence type="ECO:0000256" key="1">
    <source>
        <dbReference type="ARBA" id="ARBA00004141"/>
    </source>
</evidence>
<evidence type="ECO:0000256" key="2">
    <source>
        <dbReference type="ARBA" id="ARBA00022660"/>
    </source>
</evidence>
<dbReference type="PROSITE" id="PS50855">
    <property type="entry name" value="COX1"/>
    <property type="match status" value="1"/>
</dbReference>
<evidence type="ECO:0000256" key="6">
    <source>
        <dbReference type="RuleBase" id="RU000370"/>
    </source>
</evidence>
<dbReference type="RefSeq" id="WP_112146698.1">
    <property type="nucleotide sequence ID" value="NZ_PGTO01000016.1"/>
</dbReference>
<sequence length="527" mass="58532">MSDFKLTEWIFTTDHKRVGILYLIGSLAAFGVAGCAAVYIRLNQLSPSGGLFSDPQNYNIALYFHGAAMILAFLIPGLTGFFANYLVPLMIGARDVAFPRINAFSVWLFFAAIVLALISLMVSDGPDVMWTGYPPYSVTTVGNTAFYVFTVHLLGFSSILGAVNFLVTILYMRAKGMGFNQMNIFVWTVLGAFVLQLIFIPVLASAVTMLLFDKYLGTHFFDPTGGGDVLLYQNLFWFYSHPAVYVILLPAMGVLFEVISTMAKNRVFNYKACVYGGVFGLILLSGEVWVHHLYVAGMPNWLRTGQMVTTLLISVPVGLMVISLWGTLYRAAITYNVAMHYACACLFLLLVGGLTGIPLAMTVLDLHLGETAFIHAHFHFVMALFATFSIFSGIYFWFPKMTGRVADSKPALIGFWLNFVGVTMTFTPLFIIGMQGMPRRYATYEQFPQFEPYHQMATLGAMVVVVGMLLTFYSWINGAIRGPKAAENHWRSKSLEWTHAPSPPGPGNFPGQDPEVAKEWTPYDYAR</sequence>
<feature type="transmembrane region" description="Helical" evidence="8">
    <location>
        <begin position="104"/>
        <end position="125"/>
    </location>
</feature>
<feature type="transmembrane region" description="Helical" evidence="8">
    <location>
        <begin position="341"/>
        <end position="364"/>
    </location>
</feature>
<keyword evidence="5 8" id="KW-0472">Membrane</keyword>
<dbReference type="EMBL" id="PGTO01000016">
    <property type="protein sequence ID" value="RAU20870.1"/>
    <property type="molecule type" value="Genomic_DNA"/>
</dbReference>
<feature type="transmembrane region" description="Helical" evidence="8">
    <location>
        <begin position="307"/>
        <end position="329"/>
    </location>
</feature>
<dbReference type="GO" id="GO:0004129">
    <property type="term" value="F:cytochrome-c oxidase activity"/>
    <property type="evidence" value="ECO:0007669"/>
    <property type="project" value="InterPro"/>
</dbReference>
<dbReference type="GO" id="GO:0016020">
    <property type="term" value="C:membrane"/>
    <property type="evidence" value="ECO:0007669"/>
    <property type="project" value="UniProtKB-SubCell"/>
</dbReference>
<dbReference type="SUPFAM" id="SSF81442">
    <property type="entry name" value="Cytochrome c oxidase subunit I-like"/>
    <property type="match status" value="1"/>
</dbReference>
<feature type="transmembrane region" description="Helical" evidence="8">
    <location>
        <begin position="184"/>
        <end position="212"/>
    </location>
</feature>
<evidence type="ECO:0000256" key="8">
    <source>
        <dbReference type="SAM" id="Phobius"/>
    </source>
</evidence>
<evidence type="ECO:0000313" key="10">
    <source>
        <dbReference type="EMBL" id="RAU20870.1"/>
    </source>
</evidence>
<dbReference type="InterPro" id="IPR036927">
    <property type="entry name" value="Cyt_c_oxase-like_su1_sf"/>
</dbReference>
<dbReference type="PROSITE" id="PS00077">
    <property type="entry name" value="COX1_CUB"/>
    <property type="match status" value="1"/>
</dbReference>
<dbReference type="PROSITE" id="PS51257">
    <property type="entry name" value="PROKAR_LIPOPROTEIN"/>
    <property type="match status" value="1"/>
</dbReference>
<name>A0A364NV46_9PROT</name>
<comment type="subcellular location">
    <subcellularLocation>
        <location evidence="1">Membrane</location>
        <topology evidence="1">Multi-pass membrane protein</topology>
    </subcellularLocation>
</comment>
<reference evidence="10 11" key="1">
    <citation type="submission" date="2017-11" db="EMBL/GenBank/DDBJ databases">
        <title>Draft genome sequence of magnetotactic bacterium Magnetospirillum kuznetsovii LBB-42.</title>
        <authorList>
            <person name="Grouzdev D.S."/>
            <person name="Rysina M.S."/>
            <person name="Baslerov R.V."/>
            <person name="Koziaeva V."/>
        </authorList>
    </citation>
    <scope>NUCLEOTIDE SEQUENCE [LARGE SCALE GENOMIC DNA]</scope>
    <source>
        <strain evidence="10 11">LBB-42</strain>
    </source>
</reference>
<dbReference type="PRINTS" id="PR01165">
    <property type="entry name" value="CYCOXIDASEI"/>
</dbReference>
<organism evidence="10 11">
    <name type="scientific">Paramagnetospirillum kuznetsovii</name>
    <dbReference type="NCBI Taxonomy" id="2053833"/>
    <lineage>
        <taxon>Bacteria</taxon>
        <taxon>Pseudomonadati</taxon>
        <taxon>Pseudomonadota</taxon>
        <taxon>Alphaproteobacteria</taxon>
        <taxon>Rhodospirillales</taxon>
        <taxon>Magnetospirillaceae</taxon>
        <taxon>Paramagnetospirillum</taxon>
    </lineage>
</organism>
<protein>
    <submittedName>
        <fullName evidence="10">Cytochrome C oxidase subunit I</fullName>
    </submittedName>
</protein>
<dbReference type="CDD" id="cd00919">
    <property type="entry name" value="Heme_Cu_Oxidase_I"/>
    <property type="match status" value="1"/>
</dbReference>
<gene>
    <name evidence="10" type="ORF">CU669_16500</name>
</gene>
<keyword evidence="2 6" id="KW-0679">Respiratory chain</keyword>
<evidence type="ECO:0000256" key="5">
    <source>
        <dbReference type="ARBA" id="ARBA00023136"/>
    </source>
</evidence>
<feature type="transmembrane region" description="Helical" evidence="8">
    <location>
        <begin position="272"/>
        <end position="295"/>
    </location>
</feature>
<dbReference type="PANTHER" id="PTHR10422">
    <property type="entry name" value="CYTOCHROME C OXIDASE SUBUNIT 1"/>
    <property type="match status" value="1"/>
</dbReference>
<dbReference type="GO" id="GO:0022904">
    <property type="term" value="P:respiratory electron transport chain"/>
    <property type="evidence" value="ECO:0007669"/>
    <property type="project" value="TreeGrafter"/>
</dbReference>
<evidence type="ECO:0000313" key="11">
    <source>
        <dbReference type="Proteomes" id="UP000251075"/>
    </source>
</evidence>
<dbReference type="InterPro" id="IPR023616">
    <property type="entry name" value="Cyt_c_oxase-like_su1_dom"/>
</dbReference>
<dbReference type="GO" id="GO:0020037">
    <property type="term" value="F:heme binding"/>
    <property type="evidence" value="ECO:0007669"/>
    <property type="project" value="InterPro"/>
</dbReference>
<keyword evidence="6" id="KW-0249">Electron transport</keyword>
<keyword evidence="6" id="KW-0349">Heme</keyword>
<dbReference type="InterPro" id="IPR023615">
    <property type="entry name" value="Cyt_c_Oxase_su1_BS"/>
</dbReference>
<dbReference type="OrthoDB" id="9803294at2"/>
<feature type="region of interest" description="Disordered" evidence="7">
    <location>
        <begin position="496"/>
        <end position="527"/>
    </location>
</feature>
<feature type="transmembrane region" description="Helical" evidence="8">
    <location>
        <begin position="145"/>
        <end position="172"/>
    </location>
</feature>
<keyword evidence="6" id="KW-0479">Metal-binding</keyword>
<keyword evidence="6" id="KW-0408">Iron</keyword>
<comment type="similarity">
    <text evidence="6">Belongs to the heme-copper respiratory oxidase family.</text>
</comment>
<evidence type="ECO:0000259" key="9">
    <source>
        <dbReference type="PROSITE" id="PS50855"/>
    </source>
</evidence>
<feature type="transmembrane region" description="Helical" evidence="8">
    <location>
        <begin position="410"/>
        <end position="433"/>
    </location>
</feature>
<evidence type="ECO:0000256" key="3">
    <source>
        <dbReference type="ARBA" id="ARBA00022692"/>
    </source>
</evidence>
<keyword evidence="6" id="KW-0813">Transport</keyword>
<keyword evidence="11" id="KW-1185">Reference proteome</keyword>
<feature type="transmembrane region" description="Helical" evidence="8">
    <location>
        <begin position="376"/>
        <end position="398"/>
    </location>
</feature>
<keyword evidence="4 8" id="KW-1133">Transmembrane helix</keyword>
<evidence type="ECO:0000256" key="7">
    <source>
        <dbReference type="SAM" id="MobiDB-lite"/>
    </source>
</evidence>
<feature type="transmembrane region" description="Helical" evidence="8">
    <location>
        <begin position="453"/>
        <end position="476"/>
    </location>
</feature>
<evidence type="ECO:0000256" key="4">
    <source>
        <dbReference type="ARBA" id="ARBA00022989"/>
    </source>
</evidence>
<feature type="domain" description="Cytochrome oxidase subunit I profile" evidence="9">
    <location>
        <begin position="3"/>
        <end position="517"/>
    </location>
</feature>
<feature type="transmembrane region" description="Helical" evidence="8">
    <location>
        <begin position="236"/>
        <end position="260"/>
    </location>
</feature>